<dbReference type="CDD" id="cd01949">
    <property type="entry name" value="GGDEF"/>
    <property type="match status" value="1"/>
</dbReference>
<dbReference type="InterPro" id="IPR001789">
    <property type="entry name" value="Sig_transdc_resp-reg_receiver"/>
</dbReference>
<protein>
    <submittedName>
        <fullName evidence="7">EAL domain-containing protein</fullName>
    </submittedName>
</protein>
<dbReference type="PANTHER" id="PTHR44757">
    <property type="entry name" value="DIGUANYLATE CYCLASE DGCP"/>
    <property type="match status" value="1"/>
</dbReference>
<evidence type="ECO:0000313" key="7">
    <source>
        <dbReference type="EMBL" id="MCB6182196.1"/>
    </source>
</evidence>
<dbReference type="Pfam" id="PF00072">
    <property type="entry name" value="Response_reg"/>
    <property type="match status" value="1"/>
</dbReference>
<keyword evidence="1" id="KW-0597">Phosphoprotein</keyword>
<dbReference type="Gene3D" id="3.30.450.20">
    <property type="entry name" value="PAS domain"/>
    <property type="match status" value="2"/>
</dbReference>
<dbReference type="PROSITE" id="PS50112">
    <property type="entry name" value="PAS"/>
    <property type="match status" value="1"/>
</dbReference>
<feature type="domain" description="PAS" evidence="3">
    <location>
        <begin position="253"/>
        <end position="298"/>
    </location>
</feature>
<dbReference type="SMART" id="SM00267">
    <property type="entry name" value="GGDEF"/>
    <property type="match status" value="1"/>
</dbReference>
<dbReference type="SUPFAM" id="SSF55785">
    <property type="entry name" value="PYP-like sensor domain (PAS domain)"/>
    <property type="match status" value="2"/>
</dbReference>
<dbReference type="PANTHER" id="PTHR44757:SF2">
    <property type="entry name" value="BIOFILM ARCHITECTURE MAINTENANCE PROTEIN MBAA"/>
    <property type="match status" value="1"/>
</dbReference>
<dbReference type="SUPFAM" id="SSF55073">
    <property type="entry name" value="Nucleotide cyclase"/>
    <property type="match status" value="1"/>
</dbReference>
<gene>
    <name evidence="7" type="ORF">LIN78_01325</name>
</gene>
<dbReference type="CDD" id="cd17534">
    <property type="entry name" value="REC_DC-like"/>
    <property type="match status" value="1"/>
</dbReference>
<evidence type="ECO:0000259" key="5">
    <source>
        <dbReference type="PROSITE" id="PS50883"/>
    </source>
</evidence>
<evidence type="ECO:0000259" key="4">
    <source>
        <dbReference type="PROSITE" id="PS50113"/>
    </source>
</evidence>
<dbReference type="InterPro" id="IPR011006">
    <property type="entry name" value="CheY-like_superfamily"/>
</dbReference>
<feature type="domain" description="EAL" evidence="5">
    <location>
        <begin position="552"/>
        <end position="805"/>
    </location>
</feature>
<dbReference type="SMART" id="SM00448">
    <property type="entry name" value="REC"/>
    <property type="match status" value="1"/>
</dbReference>
<dbReference type="EMBL" id="JAJBZT010000001">
    <property type="protein sequence ID" value="MCB6182196.1"/>
    <property type="molecule type" value="Genomic_DNA"/>
</dbReference>
<dbReference type="Pfam" id="PF13426">
    <property type="entry name" value="PAS_9"/>
    <property type="match status" value="1"/>
</dbReference>
<dbReference type="InterPro" id="IPR000014">
    <property type="entry name" value="PAS"/>
</dbReference>
<dbReference type="InterPro" id="IPR029787">
    <property type="entry name" value="Nucleotide_cyclase"/>
</dbReference>
<dbReference type="RefSeq" id="WP_227177699.1">
    <property type="nucleotide sequence ID" value="NZ_JAJBZT010000001.1"/>
</dbReference>
<dbReference type="PROSITE" id="PS50113">
    <property type="entry name" value="PAC"/>
    <property type="match status" value="2"/>
</dbReference>
<dbReference type="NCBIfam" id="TIGR00254">
    <property type="entry name" value="GGDEF"/>
    <property type="match status" value="1"/>
</dbReference>
<comment type="caution">
    <text evidence="7">The sequence shown here is derived from an EMBL/GenBank/DDBJ whole genome shotgun (WGS) entry which is preliminary data.</text>
</comment>
<dbReference type="Gene3D" id="3.40.50.2300">
    <property type="match status" value="1"/>
</dbReference>
<dbReference type="InterPro" id="IPR001633">
    <property type="entry name" value="EAL_dom"/>
</dbReference>
<dbReference type="SUPFAM" id="SSF141868">
    <property type="entry name" value="EAL domain-like"/>
    <property type="match status" value="1"/>
</dbReference>
<dbReference type="CDD" id="cd00130">
    <property type="entry name" value="PAS"/>
    <property type="match status" value="1"/>
</dbReference>
<evidence type="ECO:0000259" key="3">
    <source>
        <dbReference type="PROSITE" id="PS50112"/>
    </source>
</evidence>
<feature type="domain" description="PAC" evidence="4">
    <location>
        <begin position="325"/>
        <end position="377"/>
    </location>
</feature>
<dbReference type="Proteomes" id="UP001165395">
    <property type="component" value="Unassembled WGS sequence"/>
</dbReference>
<keyword evidence="8" id="KW-1185">Reference proteome</keyword>
<dbReference type="InterPro" id="IPR001610">
    <property type="entry name" value="PAC"/>
</dbReference>
<evidence type="ECO:0000259" key="6">
    <source>
        <dbReference type="PROSITE" id="PS50887"/>
    </source>
</evidence>
<evidence type="ECO:0000256" key="1">
    <source>
        <dbReference type="PROSITE-ProRule" id="PRU00169"/>
    </source>
</evidence>
<name>A0ABS8D1X5_9NEIS</name>
<reference evidence="7" key="1">
    <citation type="submission" date="2021-10" db="EMBL/GenBank/DDBJ databases">
        <title>The complete genome sequence of Leeia sp. TBRC 13508.</title>
        <authorList>
            <person name="Charoenyingcharoen P."/>
            <person name="Yukphan P."/>
        </authorList>
    </citation>
    <scope>NUCLEOTIDE SEQUENCE</scope>
    <source>
        <strain evidence="7">TBRC 13508</strain>
    </source>
</reference>
<evidence type="ECO:0000259" key="2">
    <source>
        <dbReference type="PROSITE" id="PS50110"/>
    </source>
</evidence>
<feature type="domain" description="GGDEF" evidence="6">
    <location>
        <begin position="409"/>
        <end position="543"/>
    </location>
</feature>
<organism evidence="7 8">
    <name type="scientific">Leeia speluncae</name>
    <dbReference type="NCBI Taxonomy" id="2884804"/>
    <lineage>
        <taxon>Bacteria</taxon>
        <taxon>Pseudomonadati</taxon>
        <taxon>Pseudomonadota</taxon>
        <taxon>Betaproteobacteria</taxon>
        <taxon>Neisseriales</taxon>
        <taxon>Leeiaceae</taxon>
        <taxon>Leeia</taxon>
    </lineage>
</organism>
<dbReference type="InterPro" id="IPR035919">
    <property type="entry name" value="EAL_sf"/>
</dbReference>
<dbReference type="SUPFAM" id="SSF52172">
    <property type="entry name" value="CheY-like"/>
    <property type="match status" value="1"/>
</dbReference>
<proteinExistence type="predicted"/>
<feature type="domain" description="Response regulatory" evidence="2">
    <location>
        <begin position="7"/>
        <end position="122"/>
    </location>
</feature>
<dbReference type="InterPro" id="IPR052155">
    <property type="entry name" value="Biofilm_reg_signaling"/>
</dbReference>
<dbReference type="PROSITE" id="PS50110">
    <property type="entry name" value="RESPONSE_REGULATORY"/>
    <property type="match status" value="1"/>
</dbReference>
<accession>A0ABS8D1X5</accession>
<dbReference type="InterPro" id="IPR035965">
    <property type="entry name" value="PAS-like_dom_sf"/>
</dbReference>
<dbReference type="NCBIfam" id="TIGR00229">
    <property type="entry name" value="sensory_box"/>
    <property type="match status" value="1"/>
</dbReference>
<dbReference type="Pfam" id="PF00990">
    <property type="entry name" value="GGDEF"/>
    <property type="match status" value="1"/>
</dbReference>
<dbReference type="InterPro" id="IPR000700">
    <property type="entry name" value="PAS-assoc_C"/>
</dbReference>
<dbReference type="PROSITE" id="PS50883">
    <property type="entry name" value="EAL"/>
    <property type="match status" value="1"/>
</dbReference>
<dbReference type="Gene3D" id="3.30.70.270">
    <property type="match status" value="1"/>
</dbReference>
<dbReference type="InterPro" id="IPR043128">
    <property type="entry name" value="Rev_trsase/Diguanyl_cyclase"/>
</dbReference>
<dbReference type="Gene3D" id="3.20.20.450">
    <property type="entry name" value="EAL domain"/>
    <property type="match status" value="1"/>
</dbReference>
<dbReference type="Pfam" id="PF00563">
    <property type="entry name" value="EAL"/>
    <property type="match status" value="1"/>
</dbReference>
<dbReference type="SMART" id="SM00052">
    <property type="entry name" value="EAL"/>
    <property type="match status" value="1"/>
</dbReference>
<dbReference type="CDD" id="cd01948">
    <property type="entry name" value="EAL"/>
    <property type="match status" value="1"/>
</dbReference>
<dbReference type="SMART" id="SM00086">
    <property type="entry name" value="PAC"/>
    <property type="match status" value="2"/>
</dbReference>
<dbReference type="InterPro" id="IPR000160">
    <property type="entry name" value="GGDEF_dom"/>
</dbReference>
<evidence type="ECO:0000313" key="8">
    <source>
        <dbReference type="Proteomes" id="UP001165395"/>
    </source>
</evidence>
<sequence length="819" mass="91828">MSKRTETILIVEDEPVVALDLRMTLEELGYSVCGIYASADAAIMAVERMSPSMVLMDIHIQGDKDGVEAAQIIYERWHLPIVFLTAFADEETIGRAAAIKPFGYLLKPFERKELSAIIQVARHRHEAETALAESEERLAIALEAAELASWDWNTTNQRLRGDERFWKVWGLTFSSVNLTLDDLLKRVHPDDISSLQSLMRLPGFFSCIFRVAKNETEYAWVEMHGRLRQLSSNEVQIIGAVRDVTLRKQMEDRLRQASVVFNSTPEGILILNEEGKVVSLNPAFSQLTGFQEDDVIGKCPDNFLIFRRNEDLTYHALANSAEGFISQELPCRRKDGSMFPTLQHICVVKDESGSTQQFVHLISDISAIREAESRLAHLAFHDPLTGLGNRYMLMERLEEEIHKAKLHDAKIAVLFLDLDGFKLINDTLGHHVGDRVIQMVATRITNQLRRHDEVIRLGGDEFVVILPGVAGLEDAEKIATKLLADLIEAPFEIENHKYRLGASVGVALYPDHGTSVAQLLSASDSAMYEAKRVGKGRVCLYTENLIEQVRSRMYIEQCLLDALSDGQFEIYYQPVVNLLIGQLTGFEALIRWNHPTLGVVSPDYFIGIAEENGLIDKIGAWVMQTAVAQLKRWQAVMPEKIFMAVNVSPRQLNDLTFVSKVQELVEVNGLEPGQLELEVTESMIQDFNKSKQVIEDLRHLGVNVAIDDFGTGYSSLSLLKHVPITRVKIDKSFISALPGSSKDLGMIYAMLQMSGCLGLHITAEGIETVEQARLLREMGCTAVQGYWFGRPQPATKYDEDWLKKACLVGGVEVPKVYIA</sequence>
<dbReference type="PROSITE" id="PS50887">
    <property type="entry name" value="GGDEF"/>
    <property type="match status" value="1"/>
</dbReference>
<feature type="modified residue" description="4-aspartylphosphate" evidence="1">
    <location>
        <position position="57"/>
    </location>
</feature>
<feature type="domain" description="PAC" evidence="4">
    <location>
        <begin position="205"/>
        <end position="256"/>
    </location>
</feature>
<dbReference type="SMART" id="SM00091">
    <property type="entry name" value="PAS"/>
    <property type="match status" value="1"/>
</dbReference>